<feature type="domain" description="ZZ-type" evidence="7">
    <location>
        <begin position="199"/>
        <end position="242"/>
    </location>
</feature>
<feature type="domain" description="Zinc finger PHD-type" evidence="6">
    <location>
        <begin position="257"/>
        <end position="334"/>
    </location>
</feature>
<dbReference type="Pfam" id="PF03107">
    <property type="entry name" value="C1_2"/>
    <property type="match status" value="5"/>
</dbReference>
<dbReference type="SMART" id="SM00291">
    <property type="entry name" value="ZnF_ZZ"/>
    <property type="match status" value="2"/>
</dbReference>
<protein>
    <recommendedName>
        <fullName evidence="10">Phorbol-ester/DAG-type domain-containing protein</fullName>
    </recommendedName>
</protein>
<evidence type="ECO:0000259" key="6">
    <source>
        <dbReference type="SMART" id="SM00249"/>
    </source>
</evidence>
<reference evidence="8 9" key="1">
    <citation type="submission" date="2019-09" db="EMBL/GenBank/DDBJ databases">
        <title>A chromosome-level genome assembly of the Chinese tupelo Nyssa sinensis.</title>
        <authorList>
            <person name="Yang X."/>
            <person name="Kang M."/>
            <person name="Yang Y."/>
            <person name="Xiong H."/>
            <person name="Wang M."/>
            <person name="Zhang Z."/>
            <person name="Wang Z."/>
            <person name="Wu H."/>
            <person name="Ma T."/>
            <person name="Liu J."/>
            <person name="Xi Z."/>
        </authorList>
    </citation>
    <scope>NUCLEOTIDE SEQUENCE [LARGE SCALE GENOMIC DNA]</scope>
    <source>
        <strain evidence="8">J267</strain>
        <tissue evidence="8">Leaf</tissue>
    </source>
</reference>
<dbReference type="PANTHER" id="PTHR46288:SF27">
    <property type="entry name" value="CYSTEINE_HISTIDINE-RICH C1 DOMAIN FAMILY PROTEIN"/>
    <property type="match status" value="1"/>
</dbReference>
<dbReference type="InterPro" id="IPR046349">
    <property type="entry name" value="C1-like_sf"/>
</dbReference>
<feature type="compositionally biased region" description="Polar residues" evidence="5">
    <location>
        <begin position="442"/>
        <end position="459"/>
    </location>
</feature>
<dbReference type="AlphaFoldDB" id="A0A5J4ZI52"/>
<evidence type="ECO:0000256" key="2">
    <source>
        <dbReference type="ARBA" id="ARBA00022737"/>
    </source>
</evidence>
<evidence type="ECO:0000256" key="5">
    <source>
        <dbReference type="SAM" id="MobiDB-lite"/>
    </source>
</evidence>
<feature type="region of interest" description="Disordered" evidence="5">
    <location>
        <begin position="391"/>
        <end position="468"/>
    </location>
</feature>
<organism evidence="8 9">
    <name type="scientific">Nyssa sinensis</name>
    <dbReference type="NCBI Taxonomy" id="561372"/>
    <lineage>
        <taxon>Eukaryota</taxon>
        <taxon>Viridiplantae</taxon>
        <taxon>Streptophyta</taxon>
        <taxon>Embryophyta</taxon>
        <taxon>Tracheophyta</taxon>
        <taxon>Spermatophyta</taxon>
        <taxon>Magnoliopsida</taxon>
        <taxon>eudicotyledons</taxon>
        <taxon>Gunneridae</taxon>
        <taxon>Pentapetalae</taxon>
        <taxon>asterids</taxon>
        <taxon>Cornales</taxon>
        <taxon>Nyssaceae</taxon>
        <taxon>Nyssa</taxon>
    </lineage>
</organism>
<gene>
    <name evidence="8" type="ORF">F0562_015709</name>
</gene>
<dbReference type="EMBL" id="CM018050">
    <property type="protein sequence ID" value="KAA8518235.1"/>
    <property type="molecule type" value="Genomic_DNA"/>
</dbReference>
<evidence type="ECO:0000256" key="1">
    <source>
        <dbReference type="ARBA" id="ARBA00022723"/>
    </source>
</evidence>
<dbReference type="PANTHER" id="PTHR46288">
    <property type="entry name" value="PHORBOL-ESTER/DAG-TYPE DOMAIN-CONTAINING PROTEIN"/>
    <property type="match status" value="1"/>
</dbReference>
<evidence type="ECO:0000256" key="3">
    <source>
        <dbReference type="ARBA" id="ARBA00022771"/>
    </source>
</evidence>
<keyword evidence="1" id="KW-0479">Metal-binding</keyword>
<evidence type="ECO:0000259" key="7">
    <source>
        <dbReference type="SMART" id="SM00291"/>
    </source>
</evidence>
<dbReference type="GO" id="GO:0008270">
    <property type="term" value="F:zinc ion binding"/>
    <property type="evidence" value="ECO:0007669"/>
    <property type="project" value="UniProtKB-KW"/>
</dbReference>
<keyword evidence="2" id="KW-0677">Repeat</keyword>
<sequence>MEGEYYSHEHPLIPYEAQKVDGKSLDRCSACGKAIVGSAHHCSQPGCSFHLHKLCAQLPNKINYNLHPKHLLILNIKSPYHSGGFICNVCRRTWWDVSTYHCSKCSFDLCISCALQEELEHHSHGHILFLYEAEQKGGAQSPDRCRGCGNEILGSAYHCIRRYCSFQLHKICAQLPKETNHILHHHEKPLVLLKKPPYDPQTCECDACRQSWTNFTYHCSECDFNLCISCVLGKEREFQHKSHPHPLHLLQKPTMFQCDACNAKREETSYLCTECPFQIHTGCASLNEKPITIPDHDDELTLAFSLKDKYLPVCKICSSRIRPVDWVYCCDKCNYFAHVKCAISKLVALSLRNSQNMAKAKAEEDFYSSLFRLPALPDKYVDMISQFSKNKDRRATKIPNPNSGKDASVTETQNSNSGKGPSVTEAQNSNSGMAPSIIEAQKPNSDSSAMSRTATSPLMSSVLPYPTK</sequence>
<keyword evidence="9" id="KW-1185">Reference proteome</keyword>
<accession>A0A5J4ZI52</accession>
<dbReference type="OrthoDB" id="938199at2759"/>
<evidence type="ECO:0008006" key="10">
    <source>
        <dbReference type="Google" id="ProtNLM"/>
    </source>
</evidence>
<evidence type="ECO:0000313" key="9">
    <source>
        <dbReference type="Proteomes" id="UP000325577"/>
    </source>
</evidence>
<dbReference type="SMART" id="SM00249">
    <property type="entry name" value="PHD"/>
    <property type="match status" value="2"/>
</dbReference>
<dbReference type="InterPro" id="IPR004146">
    <property type="entry name" value="DC1"/>
</dbReference>
<feature type="domain" description="Zinc finger PHD-type" evidence="6">
    <location>
        <begin position="27"/>
        <end position="91"/>
    </location>
</feature>
<feature type="compositionally biased region" description="Polar residues" evidence="5">
    <location>
        <begin position="399"/>
        <end position="433"/>
    </location>
</feature>
<proteinExistence type="predicted"/>
<evidence type="ECO:0000256" key="4">
    <source>
        <dbReference type="ARBA" id="ARBA00022833"/>
    </source>
</evidence>
<dbReference type="InterPro" id="IPR000433">
    <property type="entry name" value="Znf_ZZ"/>
</dbReference>
<dbReference type="InterPro" id="IPR001965">
    <property type="entry name" value="Znf_PHD"/>
</dbReference>
<dbReference type="SUPFAM" id="SSF57889">
    <property type="entry name" value="Cysteine-rich domain"/>
    <property type="match status" value="4"/>
</dbReference>
<dbReference type="Proteomes" id="UP000325577">
    <property type="component" value="Linkage Group LG7"/>
</dbReference>
<name>A0A5J4ZI52_9ASTE</name>
<keyword evidence="4" id="KW-0862">Zinc</keyword>
<evidence type="ECO:0000313" key="8">
    <source>
        <dbReference type="EMBL" id="KAA8518235.1"/>
    </source>
</evidence>
<feature type="domain" description="ZZ-type" evidence="7">
    <location>
        <begin position="81"/>
        <end position="123"/>
    </location>
</feature>
<keyword evidence="3" id="KW-0863">Zinc-finger</keyword>